<feature type="domain" description="BZIP" evidence="9">
    <location>
        <begin position="187"/>
        <end position="235"/>
    </location>
</feature>
<dbReference type="EMBL" id="LR723969">
    <property type="protein sequence ID" value="VWO94429.1"/>
    <property type="molecule type" value="Genomic_DNA"/>
</dbReference>
<feature type="compositionally biased region" description="Low complexity" evidence="8">
    <location>
        <begin position="494"/>
        <end position="532"/>
    </location>
</feature>
<keyword evidence="5" id="KW-0804">Transcription</keyword>
<dbReference type="SUPFAM" id="SSF57959">
    <property type="entry name" value="Leucine zipper domain"/>
    <property type="match status" value="1"/>
</dbReference>
<dbReference type="CDD" id="cd14812">
    <property type="entry name" value="bZIP_u3"/>
    <property type="match status" value="1"/>
</dbReference>
<dbReference type="InterPro" id="IPR046347">
    <property type="entry name" value="bZIP_sf"/>
</dbReference>
<keyword evidence="4" id="KW-0238">DNA-binding</keyword>
<evidence type="ECO:0000256" key="5">
    <source>
        <dbReference type="ARBA" id="ARBA00023163"/>
    </source>
</evidence>
<feature type="compositionally biased region" description="Low complexity" evidence="8">
    <location>
        <begin position="103"/>
        <end position="123"/>
    </location>
</feature>
<feature type="region of interest" description="Disordered" evidence="8">
    <location>
        <begin position="98"/>
        <end position="183"/>
    </location>
</feature>
<evidence type="ECO:0000256" key="7">
    <source>
        <dbReference type="SAM" id="Coils"/>
    </source>
</evidence>
<name>A0A5K1JRR3_9APHY</name>
<dbReference type="Gene3D" id="1.20.5.170">
    <property type="match status" value="1"/>
</dbReference>
<dbReference type="GO" id="GO:0003700">
    <property type="term" value="F:DNA-binding transcription factor activity"/>
    <property type="evidence" value="ECO:0007669"/>
    <property type="project" value="InterPro"/>
</dbReference>
<comment type="subcellular location">
    <subcellularLocation>
        <location evidence="1">Nucleus</location>
    </subcellularLocation>
</comment>
<reference evidence="10" key="1">
    <citation type="submission" date="2019-10" db="EMBL/GenBank/DDBJ databases">
        <authorList>
            <person name="Nor Muhammad N."/>
        </authorList>
    </citation>
    <scope>NUCLEOTIDE SEQUENCE</scope>
</reference>
<feature type="coiled-coil region" evidence="7">
    <location>
        <begin position="205"/>
        <end position="277"/>
    </location>
</feature>
<evidence type="ECO:0000256" key="2">
    <source>
        <dbReference type="ARBA" id="ARBA00007163"/>
    </source>
</evidence>
<dbReference type="InterPro" id="IPR004827">
    <property type="entry name" value="bZIP"/>
</dbReference>
<dbReference type="GO" id="GO:0005634">
    <property type="term" value="C:nucleus"/>
    <property type="evidence" value="ECO:0007669"/>
    <property type="project" value="UniProtKB-SubCell"/>
</dbReference>
<evidence type="ECO:0000256" key="6">
    <source>
        <dbReference type="ARBA" id="ARBA00023242"/>
    </source>
</evidence>
<proteinExistence type="inferred from homology"/>
<evidence type="ECO:0000256" key="4">
    <source>
        <dbReference type="ARBA" id="ARBA00023125"/>
    </source>
</evidence>
<sequence>MSSIHLPALHMSHIIASDAPLTSPVSEPLSVAWDRDLALSALYDPFSLPLSASPPSVMPGTLPDTRRGLKGRLSPDVEQCLPTHQVFDFLPGSLAGTPIEGISPASTPASSPQTAPQPLPQSLGAQHTFPASSSESSSSDMPSAGSVVVPAKRPSVGPAGCGSSTKKARSGDRVSTKDFVPPDVTGLSKREARLVKNRAAAFLSRQRKREEFENMEIRVAELEQENARLLASIQQQQPSSSSSEAALPAEDGLKSELELLKRQLAETQQRERELTEKLSSIPEPAPVEKPAVKMEVVEPQLPVSLRAHKGERSGASFGLMVLLCALPTLLSMPTHNAMPSSVSFTPSHSHSHSTSLDMAAFPSNDYDWGLGFGTSAMDLDLAPSTLPEENTEPEFKKLEFVDLDAEKFGLSGLDISFDASAAKDGRIRVRIHPPAASDAGSEQAAQAQIKELEEDQTMWHDAEDDLGPFLGVGSEFDQGASPFGAAGLHPLDFSFPPSSQSQSSLSAYSGPSASPSPTSAFFPSMPSPSHSQAPGEYEFELGSEYGSVGSGYSRAGSPGTSASGKRRVRIALRGMPGKGKEGGEWEVEVC</sequence>
<gene>
    <name evidence="10" type="primary">I1S462</name>
</gene>
<evidence type="ECO:0000313" key="10">
    <source>
        <dbReference type="EMBL" id="VWO94429.1"/>
    </source>
</evidence>
<evidence type="ECO:0000256" key="8">
    <source>
        <dbReference type="SAM" id="MobiDB-lite"/>
    </source>
</evidence>
<protein>
    <submittedName>
        <fullName evidence="10">BZIP domain-containing protein</fullName>
    </submittedName>
</protein>
<dbReference type="Pfam" id="PF00170">
    <property type="entry name" value="bZIP_1"/>
    <property type="match status" value="1"/>
</dbReference>
<organism evidence="10">
    <name type="scientific">Ganoderma boninense</name>
    <dbReference type="NCBI Taxonomy" id="34458"/>
    <lineage>
        <taxon>Eukaryota</taxon>
        <taxon>Fungi</taxon>
        <taxon>Dikarya</taxon>
        <taxon>Basidiomycota</taxon>
        <taxon>Agaricomycotina</taxon>
        <taxon>Agaricomycetes</taxon>
        <taxon>Polyporales</taxon>
        <taxon>Polyporaceae</taxon>
        <taxon>Ganoderma</taxon>
    </lineage>
</organism>
<keyword evidence="7" id="KW-0175">Coiled coil</keyword>
<dbReference type="PANTHER" id="PTHR47416">
    <property type="entry name" value="BASIC-LEUCINE ZIPPER TRANSCRIPTION FACTOR F-RELATED"/>
    <property type="match status" value="1"/>
</dbReference>
<keyword evidence="3" id="KW-0805">Transcription regulation</keyword>
<feature type="region of interest" description="Disordered" evidence="8">
    <location>
        <begin position="494"/>
        <end position="535"/>
    </location>
</feature>
<dbReference type="SMART" id="SM00338">
    <property type="entry name" value="BRLZ"/>
    <property type="match status" value="1"/>
</dbReference>
<dbReference type="PANTHER" id="PTHR47416:SF8">
    <property type="entry name" value="BASIC-LEUCINE ZIPPER TRANSCRIPTION FACTOR E-RELATED"/>
    <property type="match status" value="1"/>
</dbReference>
<accession>A0A5K1JRR3</accession>
<dbReference type="GO" id="GO:0003677">
    <property type="term" value="F:DNA binding"/>
    <property type="evidence" value="ECO:0007669"/>
    <property type="project" value="UniProtKB-KW"/>
</dbReference>
<evidence type="ECO:0000259" key="9">
    <source>
        <dbReference type="PROSITE" id="PS50217"/>
    </source>
</evidence>
<keyword evidence="6" id="KW-0539">Nucleus</keyword>
<evidence type="ECO:0000256" key="3">
    <source>
        <dbReference type="ARBA" id="ARBA00023015"/>
    </source>
</evidence>
<comment type="similarity">
    <text evidence="2">Belongs to the bZIP family.</text>
</comment>
<dbReference type="AlphaFoldDB" id="A0A5K1JRR3"/>
<feature type="compositionally biased region" description="Low complexity" evidence="8">
    <location>
        <begin position="132"/>
        <end position="146"/>
    </location>
</feature>
<evidence type="ECO:0000256" key="1">
    <source>
        <dbReference type="ARBA" id="ARBA00004123"/>
    </source>
</evidence>
<dbReference type="PROSITE" id="PS50217">
    <property type="entry name" value="BZIP"/>
    <property type="match status" value="1"/>
</dbReference>